<evidence type="ECO:0000259" key="4">
    <source>
        <dbReference type="Pfam" id="PF13336"/>
    </source>
</evidence>
<dbReference type="RefSeq" id="WP_039744951.1">
    <property type="nucleotide sequence ID" value="NZ_CP009788.1"/>
</dbReference>
<dbReference type="InterPro" id="IPR003702">
    <property type="entry name" value="ActCoA_hydro_N"/>
</dbReference>
<evidence type="ECO:0000313" key="6">
    <source>
        <dbReference type="Proteomes" id="UP000057609"/>
    </source>
</evidence>
<evidence type="ECO:0000313" key="5">
    <source>
        <dbReference type="EMBL" id="AJE04709.1"/>
    </source>
</evidence>
<name>A0A0B5BHQ6_9BACT</name>
<dbReference type="Gene3D" id="3.40.1080.20">
    <property type="entry name" value="Acetyl-CoA hydrolase/transferase C-terminal domain"/>
    <property type="match status" value="1"/>
</dbReference>
<reference evidence="5 6" key="1">
    <citation type="journal article" date="2015" name="Genome Announc.">
        <title>Complete Genome of Geobacter pickeringii G13T, a Metal-Reducing Isolate from Sedimentary Kaolin Deposits.</title>
        <authorList>
            <person name="Badalamenti J.P."/>
            <person name="Bond D.R."/>
        </authorList>
    </citation>
    <scope>NUCLEOTIDE SEQUENCE [LARGE SCALE GENOMIC DNA]</scope>
    <source>
        <strain evidence="5 6">G13</strain>
    </source>
</reference>
<dbReference type="KEGG" id="gpi:GPICK_16205"/>
<dbReference type="InterPro" id="IPR046433">
    <property type="entry name" value="ActCoA_hydro"/>
</dbReference>
<organism evidence="5 6">
    <name type="scientific">Geobacter pickeringii</name>
    <dbReference type="NCBI Taxonomy" id="345632"/>
    <lineage>
        <taxon>Bacteria</taxon>
        <taxon>Pseudomonadati</taxon>
        <taxon>Thermodesulfobacteriota</taxon>
        <taxon>Desulfuromonadia</taxon>
        <taxon>Geobacterales</taxon>
        <taxon>Geobacteraceae</taxon>
        <taxon>Geobacter</taxon>
    </lineage>
</organism>
<dbReference type="Proteomes" id="UP000057609">
    <property type="component" value="Chromosome"/>
</dbReference>
<dbReference type="InterPro" id="IPR026888">
    <property type="entry name" value="AcetylCoA_hyd_C"/>
</dbReference>
<dbReference type="InterPro" id="IPR038460">
    <property type="entry name" value="AcetylCoA_hyd_C_sf"/>
</dbReference>
<comment type="similarity">
    <text evidence="1">Belongs to the acetyl-CoA hydrolase/transferase family.</text>
</comment>
<dbReference type="PANTHER" id="PTHR21432:SF20">
    <property type="entry name" value="ACETYL-COA HYDROLASE"/>
    <property type="match status" value="1"/>
</dbReference>
<gene>
    <name evidence="5" type="ORF">GPICK_16205</name>
</gene>
<proteinExistence type="inferred from homology"/>
<dbReference type="EMBL" id="CP009788">
    <property type="protein sequence ID" value="AJE04709.1"/>
    <property type="molecule type" value="Genomic_DNA"/>
</dbReference>
<evidence type="ECO:0000259" key="3">
    <source>
        <dbReference type="Pfam" id="PF02550"/>
    </source>
</evidence>
<dbReference type="Pfam" id="PF13336">
    <property type="entry name" value="AcetylCoA_hyd_C"/>
    <property type="match status" value="1"/>
</dbReference>
<protein>
    <submittedName>
        <fullName evidence="5">4-hydroxybutyrate CoA-transferase</fullName>
    </submittedName>
</protein>
<dbReference type="SUPFAM" id="SSF100950">
    <property type="entry name" value="NagB/RpiA/CoA transferase-like"/>
    <property type="match status" value="2"/>
</dbReference>
<feature type="domain" description="Acetyl-CoA hydrolase/transferase C-terminal" evidence="4">
    <location>
        <begin position="278"/>
        <end position="431"/>
    </location>
</feature>
<sequence length="437" mass="47644">MNNAAVALSRHEQEYQQKLATPQEVAATVQSGDHLCFPICAGEPTLFVKALAARRHELEGVVVNQQHHLCPDYLTEDAVPHIRVNSWFTSHVSRKAVQNGWADFVPNYFHEVPKLLREYWPIDLAGTVVSPMDEHGFFTCSLSVAYTMEAVKKAKRVVVQVNPHAPRTHGNCHIHISEVDFIIECADPIVELAIPPITAVEEAIGGHIAELIEDGSTLQLGIGGIPNAVCKALLKKRDLGIHTEMITDGMVDLMLSGAVNNSKKNLLPGKTLGTFALGTRRLYEFMNENPMIEMHPVDFTNNPYNIGANDRVVAINATIEVDLLGQCCSESLGHVQWSGTGGQADFVRGANISRGGKSFITTAATAKNGTVSSIVPTLKPGAVVTTNKNDVDSVVTEFGVAKLRGQTARQRALNLIAIAHPDFREELTAEARRMNRI</sequence>
<dbReference type="GO" id="GO:0006083">
    <property type="term" value="P:acetate metabolic process"/>
    <property type="evidence" value="ECO:0007669"/>
    <property type="project" value="InterPro"/>
</dbReference>
<keyword evidence="6" id="KW-1185">Reference proteome</keyword>
<evidence type="ECO:0000256" key="2">
    <source>
        <dbReference type="ARBA" id="ARBA00022679"/>
    </source>
</evidence>
<dbReference type="HOGENOM" id="CLU_030703_1_0_7"/>
<dbReference type="Gene3D" id="3.40.1080.10">
    <property type="entry name" value="Glutaconate Coenzyme A-transferase"/>
    <property type="match status" value="1"/>
</dbReference>
<dbReference type="Gene3D" id="3.30.750.70">
    <property type="entry name" value="4-hydroxybutyrate coenzyme like domains"/>
    <property type="match status" value="1"/>
</dbReference>
<dbReference type="InterPro" id="IPR037171">
    <property type="entry name" value="NagB/RpiA_transferase-like"/>
</dbReference>
<accession>A0A0B5BHQ6</accession>
<dbReference type="OrthoDB" id="9801795at2"/>
<dbReference type="Pfam" id="PF02550">
    <property type="entry name" value="AcetylCoA_hydro"/>
    <property type="match status" value="1"/>
</dbReference>
<feature type="domain" description="Acetyl-CoA hydrolase/transferase N-terminal" evidence="3">
    <location>
        <begin position="12"/>
        <end position="189"/>
    </location>
</feature>
<dbReference type="PANTHER" id="PTHR21432">
    <property type="entry name" value="ACETYL-COA HYDROLASE-RELATED"/>
    <property type="match status" value="1"/>
</dbReference>
<dbReference type="STRING" id="345632.GPICK_16205"/>
<dbReference type="AlphaFoldDB" id="A0A0B5BHQ6"/>
<evidence type="ECO:0000256" key="1">
    <source>
        <dbReference type="ARBA" id="ARBA00009632"/>
    </source>
</evidence>
<dbReference type="GO" id="GO:0008775">
    <property type="term" value="F:acetate CoA-transferase activity"/>
    <property type="evidence" value="ECO:0007669"/>
    <property type="project" value="InterPro"/>
</dbReference>
<keyword evidence="2 5" id="KW-0808">Transferase</keyword>